<reference evidence="1" key="2">
    <citation type="submission" date="2013-03" db="EMBL/GenBank/DDBJ databases">
        <authorList>
            <person name="Quan P.-L."/>
            <person name="Lipkin W.I."/>
        </authorList>
    </citation>
    <scope>NUCLEOTIDE SEQUENCE</scope>
    <source>
        <strain evidence="1">PDB-975</strain>
    </source>
</reference>
<organism evidence="1">
    <name type="scientific">Bat pegivirus</name>
    <dbReference type="NCBI Taxonomy" id="1112699"/>
    <lineage>
        <taxon>Viruses</taxon>
        <taxon>Riboviria</taxon>
        <taxon>Orthornavirae</taxon>
        <taxon>Kitrinoviricota</taxon>
        <taxon>Flasuviricetes</taxon>
        <taxon>Amarillovirales</taxon>
        <taxon>Flaviviridae</taxon>
        <taxon>Pegivirus</taxon>
        <taxon>Pegivirus pteropi</taxon>
    </lineage>
</organism>
<accession>M9ZVH2</accession>
<protein>
    <submittedName>
        <fullName evidence="1">Envelope</fullName>
    </submittedName>
</protein>
<evidence type="ECO:0000313" key="1">
    <source>
        <dbReference type="EMBL" id="AGK41000.1"/>
    </source>
</evidence>
<name>M9ZVH2_9FLAV</name>
<dbReference type="EMBL" id="KC811077">
    <property type="protein sequence ID" value="AGK41000.1"/>
    <property type="molecule type" value="Genomic_RNA"/>
</dbReference>
<feature type="non-terminal residue" evidence="1">
    <location>
        <position position="100"/>
    </location>
</feature>
<sequence length="100" mass="10438">GGRSAACGQEENPSGDLGRTFSFLRSMGVVYRSHGVPSPSLSSPPGGGWVPSIASHACLVGDTFFLSNCCNQDEVEYCFDSGCFTSEGCTICSQGVCWPS</sequence>
<reference evidence="1" key="1">
    <citation type="journal article" date="2013" name="Proc. Natl. Acad. Sci. U.S.A.">
        <title>Bats are a major natural reservoir for hepaciviruses and pegiviruses.</title>
        <authorList>
            <person name="Quan P.L."/>
            <person name="Firth C."/>
            <person name="Conte J.M."/>
            <person name="Williams S.H."/>
            <person name="Zambrana-Torrelio C.M."/>
            <person name="Anthony S.J."/>
            <person name="Ellison J.A."/>
            <person name="Gilbert A.T."/>
            <person name="Kuzmin I.V."/>
            <person name="Niezgoda M."/>
            <person name="Osinubi M.O."/>
            <person name="Recuenco S."/>
            <person name="Markotter W."/>
            <person name="Breiman R.F."/>
            <person name="Kalemba L."/>
            <person name="Malekani J."/>
            <person name="Lindblade K.A."/>
            <person name="Rostal M.K."/>
            <person name="Ojeda-Flores R."/>
            <person name="Suzan G."/>
            <person name="Davis L.B."/>
            <person name="Blau D.M."/>
            <person name="Ogunkoya A.B."/>
            <person name="Alvarez Castillo D.A."/>
            <person name="Moran D."/>
            <person name="Ngam S."/>
            <person name="Akaibe D."/>
            <person name="Agwanda B."/>
            <person name="Briese T."/>
            <person name="Epstein J.H."/>
            <person name="Daszak P."/>
            <person name="Rupprecht C.E."/>
            <person name="Holmes E.C."/>
            <person name="Lipkin W.I."/>
        </authorList>
    </citation>
    <scope>NUCLEOTIDE SEQUENCE</scope>
    <source>
        <strain evidence="1">PDB-975</strain>
    </source>
</reference>
<feature type="non-terminal residue" evidence="1">
    <location>
        <position position="1"/>
    </location>
</feature>
<proteinExistence type="predicted"/>